<dbReference type="Pfam" id="PF01171">
    <property type="entry name" value="ATP_bind_3"/>
    <property type="match status" value="1"/>
</dbReference>
<keyword evidence="4 6" id="KW-0067">ATP-binding</keyword>
<evidence type="ECO:0000256" key="1">
    <source>
        <dbReference type="ARBA" id="ARBA00022598"/>
    </source>
</evidence>
<dbReference type="PANTHER" id="PTHR43033:SF1">
    <property type="entry name" value="TRNA(ILE)-LYSIDINE SYNTHASE-RELATED"/>
    <property type="match status" value="1"/>
</dbReference>
<evidence type="ECO:0000256" key="6">
    <source>
        <dbReference type="HAMAP-Rule" id="MF_01161"/>
    </source>
</evidence>
<dbReference type="GO" id="GO:0032267">
    <property type="term" value="F:tRNA(Ile)-lysidine synthase activity"/>
    <property type="evidence" value="ECO:0007669"/>
    <property type="project" value="UniProtKB-EC"/>
</dbReference>
<dbReference type="InterPro" id="IPR011063">
    <property type="entry name" value="TilS/TtcA_N"/>
</dbReference>
<comment type="domain">
    <text evidence="6">The N-terminal region contains the highly conserved SGGXDS motif, predicted to be a P-loop motif involved in ATP binding.</text>
</comment>
<comment type="caution">
    <text evidence="8">The sequence shown here is derived from an EMBL/GenBank/DDBJ whole genome shotgun (WGS) entry which is preliminary data.</text>
</comment>
<dbReference type="EC" id="6.3.4.19" evidence="6"/>
<comment type="subcellular location">
    <subcellularLocation>
        <location evidence="6">Cytoplasm</location>
    </subcellularLocation>
</comment>
<organism evidence="8 9">
    <name type="scientific">Thalassospira povalilytica</name>
    <dbReference type="NCBI Taxonomy" id="732237"/>
    <lineage>
        <taxon>Bacteria</taxon>
        <taxon>Pseudomonadati</taxon>
        <taxon>Pseudomonadota</taxon>
        <taxon>Alphaproteobacteria</taxon>
        <taxon>Rhodospirillales</taxon>
        <taxon>Thalassospiraceae</taxon>
        <taxon>Thalassospira</taxon>
    </lineage>
</organism>
<evidence type="ECO:0000259" key="7">
    <source>
        <dbReference type="Pfam" id="PF01171"/>
    </source>
</evidence>
<dbReference type="PANTHER" id="PTHR43033">
    <property type="entry name" value="TRNA(ILE)-LYSIDINE SYNTHASE-RELATED"/>
    <property type="match status" value="1"/>
</dbReference>
<dbReference type="GO" id="GO:0005737">
    <property type="term" value="C:cytoplasm"/>
    <property type="evidence" value="ECO:0007669"/>
    <property type="project" value="UniProtKB-SubCell"/>
</dbReference>
<dbReference type="AlphaFoldDB" id="A0A8I1M8H7"/>
<dbReference type="CDD" id="cd01992">
    <property type="entry name" value="TilS_N"/>
    <property type="match status" value="1"/>
</dbReference>
<keyword evidence="6" id="KW-0963">Cytoplasm</keyword>
<keyword evidence="1 6" id="KW-0436">Ligase</keyword>
<sequence>MTDSVPNRSEQAAASSGTPLDAVVFEKLMAEFAPFEATPVVGVAVSGGADSMALALLAHEWCRARGGAILAITVDHGLRAGSAQEAQWVGDQLSEHGIEHVILRWQGTKPSRAVQEQARRARYDLMDQLLADRGIFHLLVAHHAGDQAETIAMREMRGPTPLGQAGMSARRFMKHARVLRPFLAVKKADLVATLQSRDQTWVEDPSNRNEKFERVRVRNRLADNFGPSSCRADIAGERRALEQSIGRLLAGGVTLHGNGVALCDRSLFMTGHHDDTARIYAVGQVVRTVGGAGYMPAFDSLAGALARIAENPSARLSLGGCVLHARRNQVCVYRERGRLDGAAVHLAVTMDVPTDVKTGSVCWDNRFELLLNRAGFGGLTDPWIGPLDLCDVFHTKAFRAALREIVPFIGNLPRAALASMPALYDKEGLRSVGGLEVSELSDVLSAADCEPPSGRGKFAFGGRWRFAPPVPLWESGFKSSPKPDNLLA</sequence>
<dbReference type="GO" id="GO:0006400">
    <property type="term" value="P:tRNA modification"/>
    <property type="evidence" value="ECO:0007669"/>
    <property type="project" value="UniProtKB-UniRule"/>
</dbReference>
<feature type="binding site" evidence="6">
    <location>
        <begin position="46"/>
        <end position="51"/>
    </location>
    <ligand>
        <name>ATP</name>
        <dbReference type="ChEBI" id="CHEBI:30616"/>
    </ligand>
</feature>
<dbReference type="RefSeq" id="WP_206927348.1">
    <property type="nucleotide sequence ID" value="NZ_JAEKJW010000002.1"/>
</dbReference>
<feature type="domain" description="tRNA(Ile)-lysidine/2-thiocytidine synthase N-terminal" evidence="7">
    <location>
        <begin position="42"/>
        <end position="219"/>
    </location>
</feature>
<proteinExistence type="inferred from homology"/>
<evidence type="ECO:0000313" key="8">
    <source>
        <dbReference type="EMBL" id="MBN8196821.1"/>
    </source>
</evidence>
<dbReference type="GO" id="GO:0005524">
    <property type="term" value="F:ATP binding"/>
    <property type="evidence" value="ECO:0007669"/>
    <property type="project" value="UniProtKB-UniRule"/>
</dbReference>
<accession>A0A8I1M8H7</accession>
<evidence type="ECO:0000256" key="3">
    <source>
        <dbReference type="ARBA" id="ARBA00022741"/>
    </source>
</evidence>
<dbReference type="EMBL" id="JAEKJW010000002">
    <property type="protein sequence ID" value="MBN8196821.1"/>
    <property type="molecule type" value="Genomic_DNA"/>
</dbReference>
<name>A0A8I1M8H7_9PROT</name>
<dbReference type="NCBIfam" id="TIGR02432">
    <property type="entry name" value="lysidine_TilS_N"/>
    <property type="match status" value="1"/>
</dbReference>
<dbReference type="InterPro" id="IPR012094">
    <property type="entry name" value="tRNA_Ile_lys_synt"/>
</dbReference>
<comment type="catalytic activity">
    <reaction evidence="5 6">
        <text>cytidine(34) in tRNA(Ile2) + L-lysine + ATP = lysidine(34) in tRNA(Ile2) + AMP + diphosphate + H(+)</text>
        <dbReference type="Rhea" id="RHEA:43744"/>
        <dbReference type="Rhea" id="RHEA-COMP:10625"/>
        <dbReference type="Rhea" id="RHEA-COMP:10670"/>
        <dbReference type="ChEBI" id="CHEBI:15378"/>
        <dbReference type="ChEBI" id="CHEBI:30616"/>
        <dbReference type="ChEBI" id="CHEBI:32551"/>
        <dbReference type="ChEBI" id="CHEBI:33019"/>
        <dbReference type="ChEBI" id="CHEBI:82748"/>
        <dbReference type="ChEBI" id="CHEBI:83665"/>
        <dbReference type="ChEBI" id="CHEBI:456215"/>
        <dbReference type="EC" id="6.3.4.19"/>
    </reaction>
</comment>
<dbReference type="InterPro" id="IPR012795">
    <property type="entry name" value="tRNA_Ile_lys_synt_N"/>
</dbReference>
<dbReference type="Proteomes" id="UP000664405">
    <property type="component" value="Unassembled WGS sequence"/>
</dbReference>
<keyword evidence="2 6" id="KW-0819">tRNA processing</keyword>
<dbReference type="InterPro" id="IPR014729">
    <property type="entry name" value="Rossmann-like_a/b/a_fold"/>
</dbReference>
<evidence type="ECO:0000256" key="5">
    <source>
        <dbReference type="ARBA" id="ARBA00048539"/>
    </source>
</evidence>
<reference evidence="8" key="1">
    <citation type="submission" date="2020-12" db="EMBL/GenBank/DDBJ databases">
        <title>Oil enriched cultivation method for isolating marine PHA-producing bacteria.</title>
        <authorList>
            <person name="Zheng W."/>
            <person name="Yu S."/>
            <person name="Huang Y."/>
        </authorList>
    </citation>
    <scope>NUCLEOTIDE SEQUENCE</scope>
    <source>
        <strain evidence="8">SY-2-3</strain>
    </source>
</reference>
<dbReference type="HAMAP" id="MF_01161">
    <property type="entry name" value="tRNA_Ile_lys_synt"/>
    <property type="match status" value="1"/>
</dbReference>
<keyword evidence="3 6" id="KW-0547">Nucleotide-binding</keyword>
<comment type="similarity">
    <text evidence="6">Belongs to the tRNA(Ile)-lysidine synthase family.</text>
</comment>
<dbReference type="Gene3D" id="3.40.50.620">
    <property type="entry name" value="HUPs"/>
    <property type="match status" value="1"/>
</dbReference>
<evidence type="ECO:0000313" key="9">
    <source>
        <dbReference type="Proteomes" id="UP000664405"/>
    </source>
</evidence>
<evidence type="ECO:0000256" key="2">
    <source>
        <dbReference type="ARBA" id="ARBA00022694"/>
    </source>
</evidence>
<gene>
    <name evidence="6 8" type="primary">tilS</name>
    <name evidence="8" type="ORF">JF547_10130</name>
</gene>
<evidence type="ECO:0000256" key="4">
    <source>
        <dbReference type="ARBA" id="ARBA00022840"/>
    </source>
</evidence>
<dbReference type="SUPFAM" id="SSF52402">
    <property type="entry name" value="Adenine nucleotide alpha hydrolases-like"/>
    <property type="match status" value="1"/>
</dbReference>
<protein>
    <recommendedName>
        <fullName evidence="6">tRNA(Ile)-lysidine synthase</fullName>
        <ecNumber evidence="6">6.3.4.19</ecNumber>
    </recommendedName>
    <alternativeName>
        <fullName evidence="6">tRNA(Ile)-2-lysyl-cytidine synthase</fullName>
    </alternativeName>
    <alternativeName>
        <fullName evidence="6">tRNA(Ile)-lysidine synthetase</fullName>
    </alternativeName>
</protein>
<comment type="function">
    <text evidence="6">Ligates lysine onto the cytidine present at position 34 of the AUA codon-specific tRNA(Ile) that contains the anticodon CAU, in an ATP-dependent manner. Cytidine is converted to lysidine, thus changing the amino acid specificity of the tRNA from methionine to isoleucine.</text>
</comment>